<organism evidence="1">
    <name type="scientific">Tanacetum cinerariifolium</name>
    <name type="common">Dalmatian daisy</name>
    <name type="synonym">Chrysanthemum cinerariifolium</name>
    <dbReference type="NCBI Taxonomy" id="118510"/>
    <lineage>
        <taxon>Eukaryota</taxon>
        <taxon>Viridiplantae</taxon>
        <taxon>Streptophyta</taxon>
        <taxon>Embryophyta</taxon>
        <taxon>Tracheophyta</taxon>
        <taxon>Spermatophyta</taxon>
        <taxon>Magnoliopsida</taxon>
        <taxon>eudicotyledons</taxon>
        <taxon>Gunneridae</taxon>
        <taxon>Pentapetalae</taxon>
        <taxon>asterids</taxon>
        <taxon>campanulids</taxon>
        <taxon>Asterales</taxon>
        <taxon>Asteraceae</taxon>
        <taxon>Asteroideae</taxon>
        <taxon>Anthemideae</taxon>
        <taxon>Anthemidinae</taxon>
        <taxon>Tanacetum</taxon>
    </lineage>
</organism>
<accession>A0A6L2L6M8</accession>
<proteinExistence type="predicted"/>
<evidence type="ECO:0008006" key="2">
    <source>
        <dbReference type="Google" id="ProtNLM"/>
    </source>
</evidence>
<gene>
    <name evidence="1" type="ORF">Tci_028280</name>
</gene>
<evidence type="ECO:0000313" key="1">
    <source>
        <dbReference type="EMBL" id="GEU56302.1"/>
    </source>
</evidence>
<sequence>MQDKAKEICMVSFRLLHSHLKALSNNDLKGTYIEGGFQRAFVTLFDQDFQSFTRSMFLNLDQLGKQLDKEEYQEIGSFDAFDAFRRNLTYAGNPVKEILLNVESIDHRPYKQETHYKAATEWGFKVKSFGKCVSCISSKTAQKSFTHVGERANDLLRLIHIGVDKTPYEIWKGKVLNLSYLKVWGCYYFYYPDENKIYVARYAKFFESSLISQEASGSIVDFDEIQRQDAQPSKNTSERHHVVEHENIEPQSDVTPISRSTRIPQVLKRYGFYVDVDEHELGDHGEPANYRAALSDPKFDKWVEAMNVEMQSMKDNQVQNLVDLPPNSKTVRSKWLFKKKTDVDDNVHTYKARLVAKGYA</sequence>
<dbReference type="EMBL" id="BKCJ010003641">
    <property type="protein sequence ID" value="GEU56302.1"/>
    <property type="molecule type" value="Genomic_DNA"/>
</dbReference>
<protein>
    <recommendedName>
        <fullName evidence="2">Reverse transcriptase Ty1/copia-type domain-containing protein</fullName>
    </recommendedName>
</protein>
<dbReference type="AlphaFoldDB" id="A0A6L2L6M8"/>
<reference evidence="1" key="1">
    <citation type="journal article" date="2019" name="Sci. Rep.">
        <title>Draft genome of Tanacetum cinerariifolium, the natural source of mosquito coil.</title>
        <authorList>
            <person name="Yamashiro T."/>
            <person name="Shiraishi A."/>
            <person name="Satake H."/>
            <person name="Nakayama K."/>
        </authorList>
    </citation>
    <scope>NUCLEOTIDE SEQUENCE</scope>
</reference>
<name>A0A6L2L6M8_TANCI</name>
<comment type="caution">
    <text evidence="1">The sequence shown here is derived from an EMBL/GenBank/DDBJ whole genome shotgun (WGS) entry which is preliminary data.</text>
</comment>